<dbReference type="AlphaFoldDB" id="D7B9Z3"/>
<dbReference type="RefSeq" id="WP_013157033.1">
    <property type="nucleotide sequence ID" value="NC_014212.1"/>
</dbReference>
<dbReference type="STRING" id="526227.Mesil_0494"/>
<reference evidence="1 2" key="1">
    <citation type="journal article" date="2010" name="Stand. Genomic Sci.">
        <title>Complete genome sequence of Meiothermus silvanus type strain (VI-R2).</title>
        <authorList>
            <person name="Sikorski J."/>
            <person name="Tindall B.J."/>
            <person name="Lowry S."/>
            <person name="Lucas S."/>
            <person name="Nolan M."/>
            <person name="Copeland A."/>
            <person name="Glavina Del Rio T."/>
            <person name="Tice H."/>
            <person name="Cheng J.F."/>
            <person name="Han C."/>
            <person name="Pitluck S."/>
            <person name="Liolios K."/>
            <person name="Ivanova N."/>
            <person name="Mavromatis K."/>
            <person name="Mikhailova N."/>
            <person name="Pati A."/>
            <person name="Goodwin L."/>
            <person name="Chen A."/>
            <person name="Palaniappan K."/>
            <person name="Land M."/>
            <person name="Hauser L."/>
            <person name="Chang Y.J."/>
            <person name="Jeffries C.D."/>
            <person name="Rohde M."/>
            <person name="Goker M."/>
            <person name="Woyke T."/>
            <person name="Bristow J."/>
            <person name="Eisen J.A."/>
            <person name="Markowitz V."/>
            <person name="Hugenholtz P."/>
            <person name="Kyrpides N.C."/>
            <person name="Klenk H.P."/>
            <person name="Lapidus A."/>
        </authorList>
    </citation>
    <scope>NUCLEOTIDE SEQUENCE [LARGE SCALE GENOMIC DNA]</scope>
    <source>
        <strain evidence="2">ATCC 700542 / DSM 9946 / VI-R2</strain>
    </source>
</reference>
<accession>D7B9Z3</accession>
<sequence>MILKLNGIIGEREVFRSYRGRGEWFVRQPDIHNFQAVHRAEDGKETVIGSYGSFDEAFWAADRAADEAHAEFAGEEEGALPF</sequence>
<dbReference type="HOGENOM" id="CLU_2554285_0_0_0"/>
<evidence type="ECO:0000313" key="2">
    <source>
        <dbReference type="Proteomes" id="UP000001916"/>
    </source>
</evidence>
<dbReference type="OrthoDB" id="27116at2"/>
<organism evidence="1 2">
    <name type="scientific">Allomeiothermus silvanus (strain ATCC 700542 / DSM 9946 / NBRC 106475 / NCIMB 13440 / VI-R2)</name>
    <name type="common">Thermus silvanus</name>
    <dbReference type="NCBI Taxonomy" id="526227"/>
    <lineage>
        <taxon>Bacteria</taxon>
        <taxon>Thermotogati</taxon>
        <taxon>Deinococcota</taxon>
        <taxon>Deinococci</taxon>
        <taxon>Thermales</taxon>
        <taxon>Thermaceae</taxon>
        <taxon>Allomeiothermus</taxon>
    </lineage>
</organism>
<name>D7B9Z3_ALLS1</name>
<proteinExistence type="predicted"/>
<dbReference type="KEGG" id="msv:Mesil_0494"/>
<gene>
    <name evidence="1" type="ordered locus">Mesil_0494</name>
</gene>
<dbReference type="Proteomes" id="UP000001916">
    <property type="component" value="Chromosome"/>
</dbReference>
<dbReference type="EMBL" id="CP002042">
    <property type="protein sequence ID" value="ADH62427.1"/>
    <property type="molecule type" value="Genomic_DNA"/>
</dbReference>
<evidence type="ECO:0000313" key="1">
    <source>
        <dbReference type="EMBL" id="ADH62427.1"/>
    </source>
</evidence>
<protein>
    <submittedName>
        <fullName evidence="1">Uncharacterized protein</fullName>
    </submittedName>
</protein>
<keyword evidence="2" id="KW-1185">Reference proteome</keyword>